<dbReference type="Proteomes" id="UP000202117">
    <property type="component" value="Segment"/>
</dbReference>
<dbReference type="GeneID" id="26643027"/>
<organism evidence="1 2">
    <name type="scientific">Enterococcus phage vB_EfaS_IME196</name>
    <dbReference type="NCBI Taxonomy" id="1747289"/>
    <lineage>
        <taxon>Viruses</taxon>
        <taxon>Duplodnaviria</taxon>
        <taxon>Heunggongvirae</taxon>
        <taxon>Uroviricota</taxon>
        <taxon>Caudoviricetes</taxon>
        <taxon>Efquatrovirus</taxon>
        <taxon>Efquatrovirus IME196</taxon>
    </lineage>
</organism>
<dbReference type="EMBL" id="KT932701">
    <property type="protein sequence ID" value="ALO80923.1"/>
    <property type="molecule type" value="Genomic_DNA"/>
</dbReference>
<sequence>MYKKKIRSRSFEQIELNKEEVRQYLSEHNYKICNVDHRRWIPLVEACKHFNEWSDTEERITVFDFTHALFTIATHDYNVPTKETSKLVNGKQQKVLTNIYIKPTFKEEQ</sequence>
<dbReference type="OrthoDB" id="17477at10239"/>
<reference evidence="1 2" key="1">
    <citation type="submission" date="2015-10" db="EMBL/GenBank/DDBJ databases">
        <authorList>
            <person name="Gilbert D.G."/>
        </authorList>
    </citation>
    <scope>NUCLEOTIDE SEQUENCE [LARGE SCALE GENOMIC DNA]</scope>
</reference>
<name>A0A0S2MY99_9CAUD</name>
<proteinExistence type="predicted"/>
<keyword evidence="2" id="KW-1185">Reference proteome</keyword>
<evidence type="ECO:0000313" key="1">
    <source>
        <dbReference type="EMBL" id="ALO80923.1"/>
    </source>
</evidence>
<protein>
    <submittedName>
        <fullName evidence="1">Uncharacterized protein</fullName>
    </submittedName>
</protein>
<dbReference type="KEGG" id="vg:26643027"/>
<dbReference type="RefSeq" id="YP_009216642.1">
    <property type="nucleotide sequence ID" value="NC_028990.1"/>
</dbReference>
<accession>A0A0S2MY99</accession>
<evidence type="ECO:0000313" key="2">
    <source>
        <dbReference type="Proteomes" id="UP000202117"/>
    </source>
</evidence>